<dbReference type="AlphaFoldDB" id="A0A1G8IBI6"/>
<reference evidence="1 2" key="1">
    <citation type="submission" date="2016-10" db="EMBL/GenBank/DDBJ databases">
        <authorList>
            <person name="de Groot N.N."/>
        </authorList>
    </citation>
    <scope>NUCLEOTIDE SEQUENCE [LARGE SCALE GENOMIC DNA]</scope>
    <source>
        <strain evidence="1 2">CGMCC 4.6533</strain>
    </source>
</reference>
<evidence type="ECO:0000313" key="1">
    <source>
        <dbReference type="EMBL" id="SDI16368.1"/>
    </source>
</evidence>
<gene>
    <name evidence="1" type="ORF">SAMN05421869_104441</name>
</gene>
<dbReference type="EMBL" id="FNDJ01000004">
    <property type="protein sequence ID" value="SDI16368.1"/>
    <property type="molecule type" value="Genomic_DNA"/>
</dbReference>
<dbReference type="STRING" id="633440.SAMN05421869_104441"/>
<accession>A0A1G8IBI6</accession>
<dbReference type="SUPFAM" id="SSF51905">
    <property type="entry name" value="FAD/NAD(P)-binding domain"/>
    <property type="match status" value="1"/>
</dbReference>
<sequence>MVLGGSITALFAASILSKSYREVVLVDRDKLIGVTEWRKGAPQTRHINGLLARGHLALEEMFPGITEEMIIGGVPLSDLSGTVRWYFNGKRLKQVRSGLTCVAATRPIMEYHVRRRVEALPNVTFKEHYDIVGLVATPDHSRVIGARIQSNTDGTGEEILHADLVIDATGRGSRTPVWLNSLGYGPIEELGTKVGLGYASRHYKLDPASDPFGTDHSINPVASPTLPRGAIFTKTDNGKVELTIYGILGDHPPTDPAGFNAFAKTLAAPEIYEAIVNSEPLDDPALYRFPTTMWRRYDKLTRWPEGYLVMGDAVCTPNPVYAQAQTLASLEALALGRHLEDGTPPDPLAFQRDVATIIKPAWEMTTAIDLSFPGVKGRRTWLLRLQHAYMRRLQDAATRDSSITGAFMRTAGLVDPPEALMRPGLIWRVLRSSKAKPAPVKPVRQKSLVR</sequence>
<organism evidence="1 2">
    <name type="scientific">Nonomuraea jiangxiensis</name>
    <dbReference type="NCBI Taxonomy" id="633440"/>
    <lineage>
        <taxon>Bacteria</taxon>
        <taxon>Bacillati</taxon>
        <taxon>Actinomycetota</taxon>
        <taxon>Actinomycetes</taxon>
        <taxon>Streptosporangiales</taxon>
        <taxon>Streptosporangiaceae</taxon>
        <taxon>Nonomuraea</taxon>
    </lineage>
</organism>
<dbReference type="Proteomes" id="UP000199202">
    <property type="component" value="Unassembled WGS sequence"/>
</dbReference>
<dbReference type="Gene3D" id="3.50.50.60">
    <property type="entry name" value="FAD/NAD(P)-binding domain"/>
    <property type="match status" value="1"/>
</dbReference>
<keyword evidence="2" id="KW-1185">Reference proteome</keyword>
<proteinExistence type="predicted"/>
<dbReference type="PANTHER" id="PTHR43422">
    <property type="entry name" value="THIAMINE THIAZOLE SYNTHASE"/>
    <property type="match status" value="1"/>
</dbReference>
<evidence type="ECO:0000313" key="2">
    <source>
        <dbReference type="Proteomes" id="UP000199202"/>
    </source>
</evidence>
<protein>
    <submittedName>
        <fullName evidence="1">2-polyprenyl-6-methoxyphenol hydroxylase</fullName>
    </submittedName>
</protein>
<dbReference type="PANTHER" id="PTHR43422:SF3">
    <property type="entry name" value="THIAMINE THIAZOLE SYNTHASE"/>
    <property type="match status" value="1"/>
</dbReference>
<dbReference type="InterPro" id="IPR036188">
    <property type="entry name" value="FAD/NAD-bd_sf"/>
</dbReference>
<name>A0A1G8IBI6_9ACTN</name>